<accession>A0A101H0N4</accession>
<sequence>MTYLSFIIALIQVVSKGETEGLSFVQGLDVYLDRVVRIERVFLFISLGLAAVVLLAALVTMLFGRQYGETSAFGFTCGCWIAFLVAIWPILEGVTYWIATGLANSVGPESITNPTKFVLLAVLMLLLGAG</sequence>
<proteinExistence type="predicted"/>
<name>A0A101H0N4_9BACT</name>
<keyword evidence="1" id="KW-0812">Transmembrane</keyword>
<protein>
    <submittedName>
        <fullName evidence="2">Uncharacterized protein</fullName>
    </submittedName>
</protein>
<feature type="transmembrane region" description="Helical" evidence="1">
    <location>
        <begin position="71"/>
        <end position="91"/>
    </location>
</feature>
<dbReference type="AlphaFoldDB" id="A0A101H0N4"/>
<gene>
    <name evidence="2" type="ORF">XD87_0067</name>
</gene>
<comment type="caution">
    <text evidence="2">The sequence shown here is derived from an EMBL/GenBank/DDBJ whole genome shotgun (WGS) entry which is preliminary data.</text>
</comment>
<dbReference type="Proteomes" id="UP000053469">
    <property type="component" value="Unassembled WGS sequence"/>
</dbReference>
<keyword evidence="1" id="KW-0472">Membrane</keyword>
<keyword evidence="1" id="KW-1133">Transmembrane helix</keyword>
<evidence type="ECO:0000313" key="3">
    <source>
        <dbReference type="Proteomes" id="UP000053469"/>
    </source>
</evidence>
<organism evidence="2 3">
    <name type="scientific">candidate division WS6 bacterium 36_33</name>
    <dbReference type="NCBI Taxonomy" id="1641388"/>
    <lineage>
        <taxon>Bacteria</taxon>
        <taxon>Candidatus Dojkabacteria</taxon>
    </lineage>
</organism>
<evidence type="ECO:0000313" key="2">
    <source>
        <dbReference type="EMBL" id="KUK67545.1"/>
    </source>
</evidence>
<dbReference type="EMBL" id="LGGI01000004">
    <property type="protein sequence ID" value="KUK67545.1"/>
    <property type="molecule type" value="Genomic_DNA"/>
</dbReference>
<reference evidence="3" key="1">
    <citation type="journal article" date="2015" name="MBio">
        <title>Genome-Resolved Metagenomic Analysis Reveals Roles for Candidate Phyla and Other Microbial Community Members in Biogeochemical Transformations in Oil Reservoirs.</title>
        <authorList>
            <person name="Hu P."/>
            <person name="Tom L."/>
            <person name="Singh A."/>
            <person name="Thomas B.C."/>
            <person name="Baker B.J."/>
            <person name="Piceno Y.M."/>
            <person name="Andersen G.L."/>
            <person name="Banfield J.F."/>
        </authorList>
    </citation>
    <scope>NUCLEOTIDE SEQUENCE [LARGE SCALE GENOMIC DNA]</scope>
</reference>
<feature type="transmembrane region" description="Helical" evidence="1">
    <location>
        <begin position="41"/>
        <end position="64"/>
    </location>
</feature>
<evidence type="ECO:0000256" key="1">
    <source>
        <dbReference type="SAM" id="Phobius"/>
    </source>
</evidence>